<evidence type="ECO:0000256" key="1">
    <source>
        <dbReference type="SAM" id="Coils"/>
    </source>
</evidence>
<feature type="region of interest" description="Disordered" evidence="2">
    <location>
        <begin position="195"/>
        <end position="267"/>
    </location>
</feature>
<feature type="compositionally biased region" description="Polar residues" evidence="2">
    <location>
        <begin position="142"/>
        <end position="178"/>
    </location>
</feature>
<dbReference type="GO" id="GO:0030674">
    <property type="term" value="F:protein-macromolecule adaptor activity"/>
    <property type="evidence" value="ECO:0007669"/>
    <property type="project" value="TreeGrafter"/>
</dbReference>
<dbReference type="STRING" id="1280837.A0A316VG54"/>
<feature type="compositionally biased region" description="Polar residues" evidence="2">
    <location>
        <begin position="221"/>
        <end position="230"/>
    </location>
</feature>
<feature type="coiled-coil region" evidence="1">
    <location>
        <begin position="40"/>
        <end position="67"/>
    </location>
</feature>
<feature type="compositionally biased region" description="Acidic residues" evidence="2">
    <location>
        <begin position="343"/>
        <end position="355"/>
    </location>
</feature>
<dbReference type="EMBL" id="KZ819604">
    <property type="protein sequence ID" value="PWN34465.1"/>
    <property type="molecule type" value="Genomic_DNA"/>
</dbReference>
<dbReference type="AlphaFoldDB" id="A0A316VG54"/>
<sequence>MTSYLQSTRDFLYRRRKPFIVVGTLVGGVYMVANYAVSKISDMQNRMVEERRDKENLRRRFNQNQEDCTYTVQALLPTLGDQLFAYMDVEGLTAKLQQGRQVASEPQTPAPKTNGSIPHKESQVTTEEGESTPEKDGLPSKVQEQISEGDPTSSRQEGAESTQSAETSGKETVSTSDTAMEQAWNNAVPRASLSGLDSVAEPSPQPIASEARLTPSPQPSTPVLTNTTDPVQEHVPESIAETQPKVEPEESKSNHEVAQESAAESKESLLKEKRAKLALWNELKIASISRTITTLYGIVLLSLQTRVQLNLLGRYAYLTSVTSLSASDESAKHHIRIERNDGFEDLDEDGEEEREENTQSTIANSDVLTNGIDLQTEKIYLTLSWWFLHRGWQELADIVRSAVEEVFGDLPLKAQLSHAEFISLIQKVRRRVEYEPHSTDGQSHLGTSFASLDVRSEYSEATTTMTSARRRGKRRDFSSILFPPQGQELQVLIDAGALPQSSKVGTVGNLQSLSNTLPALLDETRDLVESNDFWRVLKLGLRESFGIFEHNLRPSFGLEASHPKAPLPPPPEASITELPPSADPPLPPKINGGHSTGDVQEEGKSIRLASLFPVVARQSSAAINGFPNEYMDALNNVKELRAFCAVIYSSWS</sequence>
<gene>
    <name evidence="4" type="ORF">FA14DRAFT_181083</name>
</gene>
<keyword evidence="3" id="KW-1133">Transmembrane helix</keyword>
<accession>A0A316VG54</accession>
<protein>
    <recommendedName>
        <fullName evidence="6">Peroxin-3</fullName>
    </recommendedName>
</protein>
<organism evidence="4 5">
    <name type="scientific">Meira miltonrushii</name>
    <dbReference type="NCBI Taxonomy" id="1280837"/>
    <lineage>
        <taxon>Eukaryota</taxon>
        <taxon>Fungi</taxon>
        <taxon>Dikarya</taxon>
        <taxon>Basidiomycota</taxon>
        <taxon>Ustilaginomycotina</taxon>
        <taxon>Exobasidiomycetes</taxon>
        <taxon>Exobasidiales</taxon>
        <taxon>Brachybasidiaceae</taxon>
        <taxon>Meira</taxon>
    </lineage>
</organism>
<dbReference type="PANTHER" id="PTHR28080:SF1">
    <property type="entry name" value="PEROXISOMAL BIOGENESIS FACTOR 3"/>
    <property type="match status" value="1"/>
</dbReference>
<evidence type="ECO:0008006" key="6">
    <source>
        <dbReference type="Google" id="ProtNLM"/>
    </source>
</evidence>
<evidence type="ECO:0000313" key="5">
    <source>
        <dbReference type="Proteomes" id="UP000245771"/>
    </source>
</evidence>
<dbReference type="PANTHER" id="PTHR28080">
    <property type="entry name" value="PEROXISOMAL BIOGENESIS FACTOR 3"/>
    <property type="match status" value="1"/>
</dbReference>
<evidence type="ECO:0000256" key="2">
    <source>
        <dbReference type="SAM" id="MobiDB-lite"/>
    </source>
</evidence>
<dbReference type="Pfam" id="PF04882">
    <property type="entry name" value="Peroxin-3"/>
    <property type="match status" value="1"/>
</dbReference>
<feature type="compositionally biased region" description="Polar residues" evidence="2">
    <location>
        <begin position="97"/>
        <end position="116"/>
    </location>
</feature>
<feature type="compositionally biased region" description="Basic and acidic residues" evidence="2">
    <location>
        <begin position="244"/>
        <end position="267"/>
    </location>
</feature>
<evidence type="ECO:0000313" key="4">
    <source>
        <dbReference type="EMBL" id="PWN34465.1"/>
    </source>
</evidence>
<dbReference type="GeneID" id="37022844"/>
<feature type="region of interest" description="Disordered" evidence="2">
    <location>
        <begin position="97"/>
        <end position="178"/>
    </location>
</feature>
<dbReference type="RefSeq" id="XP_025354767.1">
    <property type="nucleotide sequence ID" value="XM_025501063.1"/>
</dbReference>
<dbReference type="Proteomes" id="UP000245771">
    <property type="component" value="Unassembled WGS sequence"/>
</dbReference>
<dbReference type="InParanoid" id="A0A316VG54"/>
<keyword evidence="3" id="KW-0472">Membrane</keyword>
<dbReference type="GO" id="GO:0045046">
    <property type="term" value="P:protein import into peroxisome membrane"/>
    <property type="evidence" value="ECO:0007669"/>
    <property type="project" value="TreeGrafter"/>
</dbReference>
<evidence type="ECO:0000256" key="3">
    <source>
        <dbReference type="SAM" id="Phobius"/>
    </source>
</evidence>
<reference evidence="4 5" key="1">
    <citation type="journal article" date="2018" name="Mol. Biol. Evol.">
        <title>Broad Genomic Sampling Reveals a Smut Pathogenic Ancestry of the Fungal Clade Ustilaginomycotina.</title>
        <authorList>
            <person name="Kijpornyongpan T."/>
            <person name="Mondo S.J."/>
            <person name="Barry K."/>
            <person name="Sandor L."/>
            <person name="Lee J."/>
            <person name="Lipzen A."/>
            <person name="Pangilinan J."/>
            <person name="LaButti K."/>
            <person name="Hainaut M."/>
            <person name="Henrissat B."/>
            <person name="Grigoriev I.V."/>
            <person name="Spatafora J.W."/>
            <person name="Aime M.C."/>
        </authorList>
    </citation>
    <scope>NUCLEOTIDE SEQUENCE [LARGE SCALE GENOMIC DNA]</scope>
    <source>
        <strain evidence="4 5">MCA 3882</strain>
    </source>
</reference>
<dbReference type="GO" id="GO:0005778">
    <property type="term" value="C:peroxisomal membrane"/>
    <property type="evidence" value="ECO:0007669"/>
    <property type="project" value="InterPro"/>
</dbReference>
<proteinExistence type="predicted"/>
<feature type="region of interest" description="Disordered" evidence="2">
    <location>
        <begin position="339"/>
        <end position="362"/>
    </location>
</feature>
<feature type="region of interest" description="Disordered" evidence="2">
    <location>
        <begin position="560"/>
        <end position="599"/>
    </location>
</feature>
<keyword evidence="5" id="KW-1185">Reference proteome</keyword>
<keyword evidence="1" id="KW-0175">Coiled coil</keyword>
<dbReference type="InterPro" id="IPR006966">
    <property type="entry name" value="Peroxin-3"/>
</dbReference>
<name>A0A316VG54_9BASI</name>
<keyword evidence="3" id="KW-0812">Transmembrane</keyword>
<dbReference type="OrthoDB" id="45930at2759"/>
<feature type="transmembrane region" description="Helical" evidence="3">
    <location>
        <begin position="19"/>
        <end position="37"/>
    </location>
</feature>